<dbReference type="Proteomes" id="UP000192333">
    <property type="component" value="Chromosome I"/>
</dbReference>
<reference evidence="2" key="1">
    <citation type="submission" date="2017-04" db="EMBL/GenBank/DDBJ databases">
        <authorList>
            <person name="Varghese N."/>
            <person name="Submissions S."/>
        </authorList>
    </citation>
    <scope>NUCLEOTIDE SEQUENCE [LARGE SCALE GENOMIC DNA]</scope>
    <source>
        <strain evidence="2">DSM 16537</strain>
    </source>
</reference>
<dbReference type="AlphaFoldDB" id="A0A1W2H9B9"/>
<protein>
    <submittedName>
        <fullName evidence="1">Uncharacterized protein</fullName>
    </submittedName>
</protein>
<proteinExistence type="predicted"/>
<evidence type="ECO:0000313" key="2">
    <source>
        <dbReference type="Proteomes" id="UP000192333"/>
    </source>
</evidence>
<gene>
    <name evidence="1" type="ORF">SAMN00777080_3961</name>
</gene>
<organism evidence="1 2">
    <name type="scientific">Aquiflexum balticum DSM 16537</name>
    <dbReference type="NCBI Taxonomy" id="758820"/>
    <lineage>
        <taxon>Bacteria</taxon>
        <taxon>Pseudomonadati</taxon>
        <taxon>Bacteroidota</taxon>
        <taxon>Cytophagia</taxon>
        <taxon>Cytophagales</taxon>
        <taxon>Cyclobacteriaceae</taxon>
        <taxon>Aquiflexum</taxon>
    </lineage>
</organism>
<sequence length="30" mass="3355">MTGNLMHFRVSMKERFNETAANMALLNGIG</sequence>
<accession>A0A1W2H9B9</accession>
<keyword evidence="2" id="KW-1185">Reference proteome</keyword>
<name>A0A1W2H9B9_9BACT</name>
<dbReference type="EMBL" id="LT838813">
    <property type="protein sequence ID" value="SMD45312.1"/>
    <property type="molecule type" value="Genomic_DNA"/>
</dbReference>
<evidence type="ECO:0000313" key="1">
    <source>
        <dbReference type="EMBL" id="SMD45312.1"/>
    </source>
</evidence>